<reference evidence="1 2" key="1">
    <citation type="submission" date="2020-07" db="EMBL/GenBank/DDBJ databases">
        <title>Sequencing the genomes of 1000 actinobacteria strains.</title>
        <authorList>
            <person name="Klenk H.-P."/>
        </authorList>
    </citation>
    <scope>NUCLEOTIDE SEQUENCE [LARGE SCALE GENOMIC DNA]</scope>
    <source>
        <strain evidence="1 2">DSM 24552</strain>
    </source>
</reference>
<gene>
    <name evidence="1" type="ORF">BJ989_001649</name>
</gene>
<dbReference type="EMBL" id="JACCAC010000001">
    <property type="protein sequence ID" value="NYG55345.1"/>
    <property type="molecule type" value="Genomic_DNA"/>
</dbReference>
<dbReference type="AlphaFoldDB" id="A0A7Y9RS46"/>
<dbReference type="Proteomes" id="UP000544110">
    <property type="component" value="Unassembled WGS sequence"/>
</dbReference>
<name>A0A7Y9RS46_9ACTN</name>
<protein>
    <submittedName>
        <fullName evidence="1">Uncharacterized protein</fullName>
    </submittedName>
</protein>
<organism evidence="1 2">
    <name type="scientific">Nocardioides perillae</name>
    <dbReference type="NCBI Taxonomy" id="1119534"/>
    <lineage>
        <taxon>Bacteria</taxon>
        <taxon>Bacillati</taxon>
        <taxon>Actinomycetota</taxon>
        <taxon>Actinomycetes</taxon>
        <taxon>Propionibacteriales</taxon>
        <taxon>Nocardioidaceae</taxon>
        <taxon>Nocardioides</taxon>
    </lineage>
</organism>
<sequence>MVEHAMSAATDVQDDAALSRLISLVSEMLHLDQA</sequence>
<accession>A0A7Y9RS46</accession>
<evidence type="ECO:0000313" key="1">
    <source>
        <dbReference type="EMBL" id="NYG55345.1"/>
    </source>
</evidence>
<evidence type="ECO:0000313" key="2">
    <source>
        <dbReference type="Proteomes" id="UP000544110"/>
    </source>
</evidence>
<keyword evidence="2" id="KW-1185">Reference proteome</keyword>
<proteinExistence type="predicted"/>
<comment type="caution">
    <text evidence="1">The sequence shown here is derived from an EMBL/GenBank/DDBJ whole genome shotgun (WGS) entry which is preliminary data.</text>
</comment>